<evidence type="ECO:0000256" key="7">
    <source>
        <dbReference type="SAM" id="MobiDB-lite"/>
    </source>
</evidence>
<evidence type="ECO:0000313" key="10">
    <source>
        <dbReference type="Proteomes" id="UP000230750"/>
    </source>
</evidence>
<dbReference type="SUPFAM" id="SSF161070">
    <property type="entry name" value="SNF-like"/>
    <property type="match status" value="1"/>
</dbReference>
<evidence type="ECO:0000313" key="9">
    <source>
        <dbReference type="EMBL" id="PIK48287.1"/>
    </source>
</evidence>
<reference evidence="9 10" key="1">
    <citation type="journal article" date="2017" name="PLoS Biol.">
        <title>The sea cucumber genome provides insights into morphological evolution and visceral regeneration.</title>
        <authorList>
            <person name="Zhang X."/>
            <person name="Sun L."/>
            <person name="Yuan J."/>
            <person name="Sun Y."/>
            <person name="Gao Y."/>
            <person name="Zhang L."/>
            <person name="Li S."/>
            <person name="Dai H."/>
            <person name="Hamel J.F."/>
            <person name="Liu C."/>
            <person name="Yu Y."/>
            <person name="Liu S."/>
            <person name="Lin W."/>
            <person name="Guo K."/>
            <person name="Jin S."/>
            <person name="Xu P."/>
            <person name="Storey K.B."/>
            <person name="Huan P."/>
            <person name="Zhang T."/>
            <person name="Zhou Y."/>
            <person name="Zhang J."/>
            <person name="Lin C."/>
            <person name="Li X."/>
            <person name="Xing L."/>
            <person name="Huo D."/>
            <person name="Sun M."/>
            <person name="Wang L."/>
            <person name="Mercier A."/>
            <person name="Li F."/>
            <person name="Yang H."/>
            <person name="Xiang J."/>
        </authorList>
    </citation>
    <scope>NUCLEOTIDE SEQUENCE [LARGE SCALE GENOMIC DNA]</scope>
    <source>
        <strain evidence="9">Shaxun</strain>
        <tissue evidence="9">Muscle</tissue>
    </source>
</reference>
<keyword evidence="4 8" id="KW-1133">Transmembrane helix</keyword>
<gene>
    <name evidence="9" type="ORF">BSL78_14826</name>
</gene>
<feature type="binding site" evidence="6">
    <location>
        <position position="131"/>
    </location>
    <ligand>
        <name>Na(+)</name>
        <dbReference type="ChEBI" id="CHEBI:29101"/>
        <label>1</label>
    </ligand>
</feature>
<dbReference type="EMBL" id="MRZV01000530">
    <property type="protein sequence ID" value="PIK48287.1"/>
    <property type="molecule type" value="Genomic_DNA"/>
</dbReference>
<dbReference type="GO" id="GO:0046872">
    <property type="term" value="F:metal ion binding"/>
    <property type="evidence" value="ECO:0007669"/>
    <property type="project" value="UniProtKB-KW"/>
</dbReference>
<sequence length="410" mass="46101">MSLLLSHDSLSSQDSYMPVLFHAISILLASLSVLWSVKSIELVNSIVVPFFLVLIFITFVWSLTLEYAGRGIAFMFSPDWGEFANPRMWVDAISQNAFDTGAAGGLFVTYATFMTADNGVVRYGRLVPIGNNLISLTCGMLTFSTVFSTQYQAGKNETEILEILQDNGPANTGLTFVWFPILYRQISGGRILALMFFFSLAMAGFSSLVAQIEMLVHNVVDLGAQRIPATIGSCCAVFLLGLGSALNLNFLENQDFVWGFALLISGLMLLYLVIRYGVRNYRQTLYNNYSTDDWHLGILWQLLIKFVAPVEGLVLIIWWTVDTIATSTEKHPWYGFSPESFMATFVQWVGWLAILFIANRLVLRYHNRGRTSLNDEERTPLPKEDELGMSHNKDESQQQYDTFQSTESAH</sequence>
<dbReference type="Proteomes" id="UP000230750">
    <property type="component" value="Unassembled WGS sequence"/>
</dbReference>
<dbReference type="InterPro" id="IPR037272">
    <property type="entry name" value="SNS_sf"/>
</dbReference>
<evidence type="ECO:0000256" key="6">
    <source>
        <dbReference type="PIRSR" id="PIRSR600175-1"/>
    </source>
</evidence>
<dbReference type="PROSITE" id="PS50267">
    <property type="entry name" value="NA_NEUROTRAN_SYMP_3"/>
    <property type="match status" value="1"/>
</dbReference>
<feature type="transmembrane region" description="Helical" evidence="8">
    <location>
        <begin position="341"/>
        <end position="363"/>
    </location>
</feature>
<feature type="transmembrane region" description="Helical" evidence="8">
    <location>
        <begin position="256"/>
        <end position="278"/>
    </location>
</feature>
<comment type="caution">
    <text evidence="9">The sequence shown here is derived from an EMBL/GenBank/DDBJ whole genome shotgun (WGS) entry which is preliminary data.</text>
</comment>
<keyword evidence="3 8" id="KW-0812">Transmembrane</keyword>
<keyword evidence="6" id="KW-0915">Sodium</keyword>
<evidence type="ECO:0000256" key="3">
    <source>
        <dbReference type="ARBA" id="ARBA00022692"/>
    </source>
</evidence>
<accession>A0A2G8KJY7</accession>
<protein>
    <submittedName>
        <fullName evidence="9">Putative sodium-and chloride-dependent glycine transporter 2</fullName>
    </submittedName>
</protein>
<evidence type="ECO:0000256" key="1">
    <source>
        <dbReference type="ARBA" id="ARBA00004141"/>
    </source>
</evidence>
<feature type="transmembrane region" description="Helical" evidence="8">
    <location>
        <begin position="15"/>
        <end position="35"/>
    </location>
</feature>
<evidence type="ECO:0000256" key="4">
    <source>
        <dbReference type="ARBA" id="ARBA00022989"/>
    </source>
</evidence>
<keyword evidence="2" id="KW-0813">Transport</keyword>
<dbReference type="PANTHER" id="PTHR42948">
    <property type="entry name" value="TRANSPORTER"/>
    <property type="match status" value="1"/>
</dbReference>
<evidence type="ECO:0000256" key="2">
    <source>
        <dbReference type="ARBA" id="ARBA00022448"/>
    </source>
</evidence>
<name>A0A2G8KJY7_STIJA</name>
<keyword evidence="5 8" id="KW-0472">Membrane</keyword>
<dbReference type="InterPro" id="IPR000175">
    <property type="entry name" value="Na/ntran_symport"/>
</dbReference>
<feature type="transmembrane region" description="Helical" evidence="8">
    <location>
        <begin position="298"/>
        <end position="321"/>
    </location>
</feature>
<dbReference type="STRING" id="307972.A0A2G8KJY7"/>
<feature type="compositionally biased region" description="Polar residues" evidence="7">
    <location>
        <begin position="397"/>
        <end position="410"/>
    </location>
</feature>
<feature type="transmembrane region" description="Helical" evidence="8">
    <location>
        <begin position="227"/>
        <end position="250"/>
    </location>
</feature>
<comment type="subcellular location">
    <subcellularLocation>
        <location evidence="1">Membrane</location>
        <topology evidence="1">Multi-pass membrane protein</topology>
    </subcellularLocation>
</comment>
<dbReference type="GO" id="GO:0016020">
    <property type="term" value="C:membrane"/>
    <property type="evidence" value="ECO:0007669"/>
    <property type="project" value="UniProtKB-SubCell"/>
</dbReference>
<keyword evidence="6" id="KW-0479">Metal-binding</keyword>
<feature type="region of interest" description="Disordered" evidence="7">
    <location>
        <begin position="374"/>
        <end position="410"/>
    </location>
</feature>
<dbReference type="PANTHER" id="PTHR42948:SF1">
    <property type="entry name" value="TRANSPORTER"/>
    <property type="match status" value="1"/>
</dbReference>
<dbReference type="OrthoDB" id="6581954at2759"/>
<keyword evidence="10" id="KW-1185">Reference proteome</keyword>
<feature type="binding site" evidence="6">
    <location>
        <position position="207"/>
    </location>
    <ligand>
        <name>Na(+)</name>
        <dbReference type="ChEBI" id="CHEBI:29101"/>
        <label>1</label>
    </ligand>
</feature>
<feature type="transmembrane region" description="Helical" evidence="8">
    <location>
        <begin position="42"/>
        <end position="61"/>
    </location>
</feature>
<evidence type="ECO:0000256" key="5">
    <source>
        <dbReference type="ARBA" id="ARBA00023136"/>
    </source>
</evidence>
<proteinExistence type="predicted"/>
<feature type="compositionally biased region" description="Basic and acidic residues" evidence="7">
    <location>
        <begin position="374"/>
        <end position="396"/>
    </location>
</feature>
<dbReference type="Pfam" id="PF00209">
    <property type="entry name" value="SNF"/>
    <property type="match status" value="1"/>
</dbReference>
<dbReference type="AlphaFoldDB" id="A0A2G8KJY7"/>
<organism evidence="9 10">
    <name type="scientific">Stichopus japonicus</name>
    <name type="common">Sea cucumber</name>
    <dbReference type="NCBI Taxonomy" id="307972"/>
    <lineage>
        <taxon>Eukaryota</taxon>
        <taxon>Metazoa</taxon>
        <taxon>Echinodermata</taxon>
        <taxon>Eleutherozoa</taxon>
        <taxon>Echinozoa</taxon>
        <taxon>Holothuroidea</taxon>
        <taxon>Aspidochirotacea</taxon>
        <taxon>Aspidochirotida</taxon>
        <taxon>Stichopodidae</taxon>
        <taxon>Apostichopus</taxon>
    </lineage>
</organism>
<feature type="transmembrane region" description="Helical" evidence="8">
    <location>
        <begin position="191"/>
        <end position="215"/>
    </location>
</feature>
<evidence type="ECO:0000256" key="8">
    <source>
        <dbReference type="SAM" id="Phobius"/>
    </source>
</evidence>